<gene>
    <name evidence="5" type="ORF">KCX82_21280</name>
</gene>
<dbReference type="GO" id="GO:0005829">
    <property type="term" value="C:cytosol"/>
    <property type="evidence" value="ECO:0007669"/>
    <property type="project" value="TreeGrafter"/>
</dbReference>
<protein>
    <submittedName>
        <fullName evidence="5">Lrp/AsnC family transcriptional regulator</fullName>
    </submittedName>
</protein>
<reference evidence="5" key="1">
    <citation type="submission" date="2021-04" db="EMBL/GenBank/DDBJ databases">
        <title>Sinoanaerobacter chloroacetimidivorans sp. nov., an obligate anaerobic bacterium isolated from anaerobic sludge.</title>
        <authorList>
            <person name="Bao Y."/>
        </authorList>
    </citation>
    <scope>NUCLEOTIDE SEQUENCE</scope>
    <source>
        <strain evidence="5">BAD-6</strain>
    </source>
</reference>
<dbReference type="AlphaFoldDB" id="A0A8J7W776"/>
<evidence type="ECO:0000256" key="1">
    <source>
        <dbReference type="ARBA" id="ARBA00023015"/>
    </source>
</evidence>
<dbReference type="Gene3D" id="1.10.10.10">
    <property type="entry name" value="Winged helix-like DNA-binding domain superfamily/Winged helix DNA-binding domain"/>
    <property type="match status" value="1"/>
</dbReference>
<feature type="domain" description="HTH asnC-type" evidence="4">
    <location>
        <begin position="1"/>
        <end position="62"/>
    </location>
</feature>
<dbReference type="InterPro" id="IPR011991">
    <property type="entry name" value="ArsR-like_HTH"/>
</dbReference>
<dbReference type="PRINTS" id="PR00033">
    <property type="entry name" value="HTHASNC"/>
</dbReference>
<dbReference type="RefSeq" id="WP_227020522.1">
    <property type="nucleotide sequence ID" value="NZ_JAGSND010000027.1"/>
</dbReference>
<dbReference type="PROSITE" id="PS50956">
    <property type="entry name" value="HTH_ASNC_2"/>
    <property type="match status" value="1"/>
</dbReference>
<evidence type="ECO:0000259" key="4">
    <source>
        <dbReference type="PROSITE" id="PS50956"/>
    </source>
</evidence>
<dbReference type="EMBL" id="JAGSND010000027">
    <property type="protein sequence ID" value="MBR0600405.1"/>
    <property type="molecule type" value="Genomic_DNA"/>
</dbReference>
<comment type="caution">
    <text evidence="5">The sequence shown here is derived from an EMBL/GenBank/DDBJ whole genome shotgun (WGS) entry which is preliminary data.</text>
</comment>
<evidence type="ECO:0000256" key="2">
    <source>
        <dbReference type="ARBA" id="ARBA00023125"/>
    </source>
</evidence>
<name>A0A8J7W776_9FIRM</name>
<evidence type="ECO:0000313" key="6">
    <source>
        <dbReference type="Proteomes" id="UP000675664"/>
    </source>
</evidence>
<dbReference type="Pfam" id="PF13412">
    <property type="entry name" value="HTH_24"/>
    <property type="match status" value="1"/>
</dbReference>
<sequence>MDAIDSKILEVLQENSRVSISDLSKQVNLSLSAVSERLKKLEASNIIERFTVILDSKSLGKELSVLMNISLENPRNTKEFVDIVNKESEILECHYVTGEYDYILKITTKNTATLEALMNRIKSIPGIKRTQTNVVLSSLKHLYSVAPTADK</sequence>
<keyword evidence="2" id="KW-0238">DNA-binding</keyword>
<dbReference type="InterPro" id="IPR011008">
    <property type="entry name" value="Dimeric_a/b-barrel"/>
</dbReference>
<dbReference type="Pfam" id="PF01037">
    <property type="entry name" value="AsnC_trans_reg"/>
    <property type="match status" value="1"/>
</dbReference>
<dbReference type="InterPro" id="IPR019888">
    <property type="entry name" value="Tscrpt_reg_AsnC-like"/>
</dbReference>
<keyword evidence="3" id="KW-0804">Transcription</keyword>
<evidence type="ECO:0000256" key="3">
    <source>
        <dbReference type="ARBA" id="ARBA00023163"/>
    </source>
</evidence>
<dbReference type="GO" id="GO:0043565">
    <property type="term" value="F:sequence-specific DNA binding"/>
    <property type="evidence" value="ECO:0007669"/>
    <property type="project" value="InterPro"/>
</dbReference>
<dbReference type="Proteomes" id="UP000675664">
    <property type="component" value="Unassembled WGS sequence"/>
</dbReference>
<dbReference type="SUPFAM" id="SSF46785">
    <property type="entry name" value="Winged helix' DNA-binding domain"/>
    <property type="match status" value="1"/>
</dbReference>
<dbReference type="SUPFAM" id="SSF54909">
    <property type="entry name" value="Dimeric alpha+beta barrel"/>
    <property type="match status" value="1"/>
</dbReference>
<dbReference type="InterPro" id="IPR000485">
    <property type="entry name" value="AsnC-type_HTH_dom"/>
</dbReference>
<evidence type="ECO:0000313" key="5">
    <source>
        <dbReference type="EMBL" id="MBR0600405.1"/>
    </source>
</evidence>
<dbReference type="PANTHER" id="PTHR30154">
    <property type="entry name" value="LEUCINE-RESPONSIVE REGULATORY PROTEIN"/>
    <property type="match status" value="1"/>
</dbReference>
<dbReference type="InterPro" id="IPR036388">
    <property type="entry name" value="WH-like_DNA-bd_sf"/>
</dbReference>
<dbReference type="InterPro" id="IPR036390">
    <property type="entry name" value="WH_DNA-bd_sf"/>
</dbReference>
<keyword evidence="6" id="KW-1185">Reference proteome</keyword>
<accession>A0A8J7W776</accession>
<dbReference type="InterPro" id="IPR019887">
    <property type="entry name" value="Tscrpt_reg_AsnC/Lrp_C"/>
</dbReference>
<dbReference type="SMART" id="SM00344">
    <property type="entry name" value="HTH_ASNC"/>
    <property type="match status" value="1"/>
</dbReference>
<dbReference type="GO" id="GO:0043200">
    <property type="term" value="P:response to amino acid"/>
    <property type="evidence" value="ECO:0007669"/>
    <property type="project" value="TreeGrafter"/>
</dbReference>
<dbReference type="Gene3D" id="3.30.70.920">
    <property type="match status" value="1"/>
</dbReference>
<keyword evidence="1" id="KW-0805">Transcription regulation</keyword>
<organism evidence="5 6">
    <name type="scientific">Sinanaerobacter chloroacetimidivorans</name>
    <dbReference type="NCBI Taxonomy" id="2818044"/>
    <lineage>
        <taxon>Bacteria</taxon>
        <taxon>Bacillati</taxon>
        <taxon>Bacillota</taxon>
        <taxon>Clostridia</taxon>
        <taxon>Peptostreptococcales</taxon>
        <taxon>Anaerovoracaceae</taxon>
        <taxon>Sinanaerobacter</taxon>
    </lineage>
</organism>
<dbReference type="PANTHER" id="PTHR30154:SF34">
    <property type="entry name" value="TRANSCRIPTIONAL REGULATOR AZLB"/>
    <property type="match status" value="1"/>
</dbReference>
<dbReference type="CDD" id="cd00090">
    <property type="entry name" value="HTH_ARSR"/>
    <property type="match status" value="1"/>
</dbReference>
<reference evidence="5" key="2">
    <citation type="submission" date="2021-04" db="EMBL/GenBank/DDBJ databases">
        <authorList>
            <person name="Liu J."/>
        </authorList>
    </citation>
    <scope>NUCLEOTIDE SEQUENCE</scope>
    <source>
        <strain evidence="5">BAD-6</strain>
    </source>
</reference>
<proteinExistence type="predicted"/>